<evidence type="ECO:0000256" key="1">
    <source>
        <dbReference type="SAM" id="MobiDB-lite"/>
    </source>
</evidence>
<protein>
    <recommendedName>
        <fullName evidence="4">THO1-MOS11 C-terminal domain-containing protein</fullName>
    </recommendedName>
</protein>
<feature type="region of interest" description="Disordered" evidence="1">
    <location>
        <begin position="144"/>
        <end position="173"/>
    </location>
</feature>
<keyword evidence="3" id="KW-1185">Reference proteome</keyword>
<sequence>MSSDRDYTDSELRLLACYKALQEVKEGKRKPSSAQQQATAGSKQAVQKDANPSTSAPLTSSTGQKLPSRIRLKATRQQDPAASGEGGAGSPSAPKSPAGQASASSGPAAASAAKAEAEQQQTQATISRQELAALLRRKRLEQGLSGVDPLLQRPAEEAAPAADATAAAAPAVQPAELAEATAVPVAKEAIKQQPHKAPSRAKLPLPGAPKTPKAAVAGPSVQMAEVSKPPAAAAAAAEDIDYGAVSSPEYEADYDAVSSPEYDAA</sequence>
<feature type="compositionally biased region" description="Polar residues" evidence="1">
    <location>
        <begin position="32"/>
        <end position="65"/>
    </location>
</feature>
<dbReference type="EMBL" id="CP126216">
    <property type="protein sequence ID" value="WIA18084.1"/>
    <property type="molecule type" value="Genomic_DNA"/>
</dbReference>
<reference evidence="2 3" key="1">
    <citation type="submission" date="2023-05" db="EMBL/GenBank/DDBJ databases">
        <title>A 100% complete, gapless, phased diploid assembly of the Scenedesmus obliquus UTEX 3031 genome.</title>
        <authorList>
            <person name="Biondi T.C."/>
            <person name="Hanschen E.R."/>
            <person name="Kwon T."/>
            <person name="Eng W."/>
            <person name="Kruse C.P.S."/>
            <person name="Koehler S.I."/>
            <person name="Kunde Y."/>
            <person name="Gleasner C.D."/>
            <person name="You Mak K.T."/>
            <person name="Polle J."/>
            <person name="Hovde B.T."/>
            <person name="Starkenburg S.R."/>
        </authorList>
    </citation>
    <scope>NUCLEOTIDE SEQUENCE [LARGE SCALE GENOMIC DNA]</scope>
    <source>
        <strain evidence="2 3">DOE0152z</strain>
    </source>
</reference>
<gene>
    <name evidence="2" type="ORF">OEZ85_009565</name>
</gene>
<accession>A0ABY8U9D1</accession>
<evidence type="ECO:0000313" key="2">
    <source>
        <dbReference type="EMBL" id="WIA18084.1"/>
    </source>
</evidence>
<feature type="region of interest" description="Disordered" evidence="1">
    <location>
        <begin position="187"/>
        <end position="222"/>
    </location>
</feature>
<feature type="compositionally biased region" description="Low complexity" evidence="1">
    <location>
        <begin position="157"/>
        <end position="173"/>
    </location>
</feature>
<evidence type="ECO:0000313" key="3">
    <source>
        <dbReference type="Proteomes" id="UP001244341"/>
    </source>
</evidence>
<organism evidence="2 3">
    <name type="scientific">Tetradesmus obliquus</name>
    <name type="common">Green alga</name>
    <name type="synonym">Acutodesmus obliquus</name>
    <dbReference type="NCBI Taxonomy" id="3088"/>
    <lineage>
        <taxon>Eukaryota</taxon>
        <taxon>Viridiplantae</taxon>
        <taxon>Chlorophyta</taxon>
        <taxon>core chlorophytes</taxon>
        <taxon>Chlorophyceae</taxon>
        <taxon>CS clade</taxon>
        <taxon>Sphaeropleales</taxon>
        <taxon>Scenedesmaceae</taxon>
        <taxon>Tetradesmus</taxon>
    </lineage>
</organism>
<name>A0ABY8U9D1_TETOB</name>
<feature type="region of interest" description="Disordered" evidence="1">
    <location>
        <begin position="23"/>
        <end position="124"/>
    </location>
</feature>
<evidence type="ECO:0008006" key="4">
    <source>
        <dbReference type="Google" id="ProtNLM"/>
    </source>
</evidence>
<feature type="compositionally biased region" description="Low complexity" evidence="1">
    <location>
        <begin position="90"/>
        <end position="124"/>
    </location>
</feature>
<proteinExistence type="predicted"/>
<dbReference type="Proteomes" id="UP001244341">
    <property type="component" value="Chromosome 9b"/>
</dbReference>